<reference evidence="2" key="1">
    <citation type="submission" date="2021-02" db="EMBL/GenBank/DDBJ databases">
        <authorList>
            <person name="Nowell W R."/>
        </authorList>
    </citation>
    <scope>NUCLEOTIDE SEQUENCE</scope>
</reference>
<feature type="region of interest" description="Disordered" evidence="1">
    <location>
        <begin position="500"/>
        <end position="530"/>
    </location>
</feature>
<sequence>TIPVDIEEARRNIENPIPTIETMLLMRPSVTVPIKNFDYEVDGTILSSYDAVRRVMDSEHHKSLCTDTNGNPCYTPLQRAFQRKSGNKLTRMAGICQVLLYAIQLYTECINLVRFGDGLFLKEYVDDEQLHWLSKFYTKIEELIKRDISKTLKFGTEQRPLIVIEKPAVVTSDILFRYAASTIDILFDNSSIKDNIEATIIDDKFPNMNQILKNDFFEEQAILLKMASPILLKAWFSNEITGLPFTSIFISYRKWKKKTIRLTNAIDNLIKFGLLKKGIGRDRHIVTARKETYMKVPPATIRSSTNMLSYLQSIGINIDTYEHFYLSSPLPTDMQLTEFAVNMIVSNADSIEIYHLFNDARIQAQMEERFTQHMVQYRMALGRKQYFVPTSSQVIDQENINSQDVQGYNTNATRNNNVISPLRSVHDLNDCRQLGDSNFIHQETSTNTPENLEHNHYSFIDYTLDQLNSIINSDPLITRERNLAAAMIEPGSSELISNQQNLHKQTNHNNEQTHSELQNTELPSNNNNFLQTEASPYDVSSFLANINTQQTMEVISELVRNKNHMLKRAFEEQTDNSTNKRLKNDEREQIQLPNFELEFNMMESLSPIPIEIQSTITIGDHQPNEEHYGEHNINQIDAIQITSSSNFTTSNMNNDVVPTLSSMNTIIKTFIMTTVCL</sequence>
<accession>A0A820GZ60</accession>
<comment type="caution">
    <text evidence="2">The sequence shown here is derived from an EMBL/GenBank/DDBJ whole genome shotgun (WGS) entry which is preliminary data.</text>
</comment>
<evidence type="ECO:0000313" key="3">
    <source>
        <dbReference type="Proteomes" id="UP000663842"/>
    </source>
</evidence>
<gene>
    <name evidence="2" type="ORF">UXM345_LOCUS32642</name>
</gene>
<dbReference type="Proteomes" id="UP000663842">
    <property type="component" value="Unassembled WGS sequence"/>
</dbReference>
<protein>
    <submittedName>
        <fullName evidence="2">Uncharacterized protein</fullName>
    </submittedName>
</protein>
<evidence type="ECO:0000256" key="1">
    <source>
        <dbReference type="SAM" id="MobiDB-lite"/>
    </source>
</evidence>
<dbReference type="EMBL" id="CAJOBF010010130">
    <property type="protein sequence ID" value="CAF4286671.1"/>
    <property type="molecule type" value="Genomic_DNA"/>
</dbReference>
<feature type="non-terminal residue" evidence="2">
    <location>
        <position position="1"/>
    </location>
</feature>
<proteinExistence type="predicted"/>
<organism evidence="2 3">
    <name type="scientific">Rotaria magnacalcarata</name>
    <dbReference type="NCBI Taxonomy" id="392030"/>
    <lineage>
        <taxon>Eukaryota</taxon>
        <taxon>Metazoa</taxon>
        <taxon>Spiralia</taxon>
        <taxon>Gnathifera</taxon>
        <taxon>Rotifera</taxon>
        <taxon>Eurotatoria</taxon>
        <taxon>Bdelloidea</taxon>
        <taxon>Philodinida</taxon>
        <taxon>Philodinidae</taxon>
        <taxon>Rotaria</taxon>
    </lineage>
</organism>
<name>A0A820GZ60_9BILA</name>
<evidence type="ECO:0000313" key="2">
    <source>
        <dbReference type="EMBL" id="CAF4286671.1"/>
    </source>
</evidence>
<dbReference type="AlphaFoldDB" id="A0A820GZ60"/>